<feature type="transmembrane region" description="Helical" evidence="1">
    <location>
        <begin position="248"/>
        <end position="268"/>
    </location>
</feature>
<dbReference type="AlphaFoldDB" id="A0A1F7S242"/>
<keyword evidence="1" id="KW-1133">Transmembrane helix</keyword>
<feature type="transmembrane region" description="Helical" evidence="1">
    <location>
        <begin position="20"/>
        <end position="42"/>
    </location>
</feature>
<feature type="transmembrane region" description="Helical" evidence="1">
    <location>
        <begin position="86"/>
        <end position="108"/>
    </location>
</feature>
<name>A0A1F7S242_9BACT</name>
<evidence type="ECO:0000313" key="2">
    <source>
        <dbReference type="EMBL" id="OGL47314.1"/>
    </source>
</evidence>
<keyword evidence="1" id="KW-0812">Transmembrane</keyword>
<organism evidence="2 3">
    <name type="scientific">Candidatus Schekmanbacteria bacterium RBG_13_48_7</name>
    <dbReference type="NCBI Taxonomy" id="1817878"/>
    <lineage>
        <taxon>Bacteria</taxon>
        <taxon>Candidatus Schekmaniibacteriota</taxon>
    </lineage>
</organism>
<evidence type="ECO:0000313" key="3">
    <source>
        <dbReference type="Proteomes" id="UP000179266"/>
    </source>
</evidence>
<accession>A0A1F7S242</accession>
<reference evidence="2 3" key="1">
    <citation type="journal article" date="2016" name="Nat. Commun.">
        <title>Thousands of microbial genomes shed light on interconnected biogeochemical processes in an aquifer system.</title>
        <authorList>
            <person name="Anantharaman K."/>
            <person name="Brown C.T."/>
            <person name="Hug L.A."/>
            <person name="Sharon I."/>
            <person name="Castelle C.J."/>
            <person name="Probst A.J."/>
            <person name="Thomas B.C."/>
            <person name="Singh A."/>
            <person name="Wilkins M.J."/>
            <person name="Karaoz U."/>
            <person name="Brodie E.L."/>
            <person name="Williams K.H."/>
            <person name="Hubbard S.S."/>
            <person name="Banfield J.F."/>
        </authorList>
    </citation>
    <scope>NUCLEOTIDE SEQUENCE [LARGE SCALE GENOMIC DNA]</scope>
</reference>
<comment type="caution">
    <text evidence="2">The sequence shown here is derived from an EMBL/GenBank/DDBJ whole genome shotgun (WGS) entry which is preliminary data.</text>
</comment>
<evidence type="ECO:0000256" key="1">
    <source>
        <dbReference type="SAM" id="Phobius"/>
    </source>
</evidence>
<proteinExistence type="predicted"/>
<dbReference type="EMBL" id="MGDD01000084">
    <property type="protein sequence ID" value="OGL47314.1"/>
    <property type="molecule type" value="Genomic_DNA"/>
</dbReference>
<keyword evidence="1" id="KW-0472">Membrane</keyword>
<dbReference type="Proteomes" id="UP000179266">
    <property type="component" value="Unassembled WGS sequence"/>
</dbReference>
<gene>
    <name evidence="2" type="ORF">A2161_17090</name>
</gene>
<protein>
    <submittedName>
        <fullName evidence="2">Uncharacterized protein</fullName>
    </submittedName>
</protein>
<sequence>MNIITRIFNLIFLPFRCINPMYGLVFVSFITGIVFLIIFRYTSNQEAIKRVKNLIKAYFLEIRLYKDNLGVLLRAIIKTDLNILNYLRYFMIPMLIVIIPLILIAVQLEVRYEYRPLKSGEKTILTVQLKNAVPDIDKPVTLILPDGIVMDSKPVRVASNKTISWRLKALKQGTYNANIEVEGESVYKEIVVSNRLVPLSTSRTAANLKNYVLNPVEPFLPGSLDISSISVIYPKGELPFNIFGWSHFWVIVFFVLSMLFGFAFKGIFKVQI</sequence>